<evidence type="ECO:0000256" key="1">
    <source>
        <dbReference type="SAM" id="MobiDB-lite"/>
    </source>
</evidence>
<dbReference type="Proteomes" id="UP000438429">
    <property type="component" value="Unassembled WGS sequence"/>
</dbReference>
<evidence type="ECO:0000313" key="3">
    <source>
        <dbReference type="Proteomes" id="UP000438429"/>
    </source>
</evidence>
<feature type="compositionally biased region" description="Basic and acidic residues" evidence="1">
    <location>
        <begin position="47"/>
        <end position="57"/>
    </location>
</feature>
<dbReference type="EMBL" id="VEVO01000018">
    <property type="protein sequence ID" value="KAF0027136.1"/>
    <property type="molecule type" value="Genomic_DNA"/>
</dbReference>
<accession>A0A6A4RWH8</accession>
<proteinExistence type="predicted"/>
<comment type="caution">
    <text evidence="2">The sequence shown here is derived from an EMBL/GenBank/DDBJ whole genome shotgun (WGS) entry which is preliminary data.</text>
</comment>
<reference evidence="2 3" key="1">
    <citation type="submission" date="2019-06" db="EMBL/GenBank/DDBJ databases">
        <title>Draft genomes of female and male turbot (Scophthalmus maximus).</title>
        <authorList>
            <person name="Xu H."/>
            <person name="Xu X.-W."/>
            <person name="Shao C."/>
            <person name="Chen S."/>
        </authorList>
    </citation>
    <scope>NUCLEOTIDE SEQUENCE [LARGE SCALE GENOMIC DNA]</scope>
    <source>
        <strain evidence="2">Ysfricsl-2016a</strain>
        <tissue evidence="2">Blood</tissue>
    </source>
</reference>
<dbReference type="AlphaFoldDB" id="A0A6A4RWH8"/>
<name>A0A6A4RWH8_SCOMX</name>
<gene>
    <name evidence="2" type="ORF">F2P81_019877</name>
</gene>
<organism evidence="2 3">
    <name type="scientific">Scophthalmus maximus</name>
    <name type="common">Turbot</name>
    <name type="synonym">Psetta maxima</name>
    <dbReference type="NCBI Taxonomy" id="52904"/>
    <lineage>
        <taxon>Eukaryota</taxon>
        <taxon>Metazoa</taxon>
        <taxon>Chordata</taxon>
        <taxon>Craniata</taxon>
        <taxon>Vertebrata</taxon>
        <taxon>Euteleostomi</taxon>
        <taxon>Actinopterygii</taxon>
        <taxon>Neopterygii</taxon>
        <taxon>Teleostei</taxon>
        <taxon>Neoteleostei</taxon>
        <taxon>Acanthomorphata</taxon>
        <taxon>Carangaria</taxon>
        <taxon>Pleuronectiformes</taxon>
        <taxon>Pleuronectoidei</taxon>
        <taxon>Scophthalmidae</taxon>
        <taxon>Scophthalmus</taxon>
    </lineage>
</organism>
<feature type="compositionally biased region" description="Basic and acidic residues" evidence="1">
    <location>
        <begin position="16"/>
        <end position="38"/>
    </location>
</feature>
<feature type="region of interest" description="Disordered" evidence="1">
    <location>
        <begin position="16"/>
        <end position="87"/>
    </location>
</feature>
<protein>
    <submittedName>
        <fullName evidence="2">Uncharacterized protein</fullName>
    </submittedName>
</protein>
<evidence type="ECO:0000313" key="2">
    <source>
        <dbReference type="EMBL" id="KAF0027136.1"/>
    </source>
</evidence>
<feature type="compositionally biased region" description="Acidic residues" evidence="1">
    <location>
        <begin position="78"/>
        <end position="87"/>
    </location>
</feature>
<sequence>MELCGLVVRKRAMWAELKESLSEESERGESEREREKVGKSGSTEDGNIAKRASDKNKPPPPVRFQRGSPRGGGNGGGNDEDVNDDDD</sequence>